<evidence type="ECO:0000313" key="3">
    <source>
        <dbReference type="Proteomes" id="UP001488838"/>
    </source>
</evidence>
<accession>A0AAW0HKV4</accession>
<feature type="region of interest" description="Disordered" evidence="1">
    <location>
        <begin position="220"/>
        <end position="307"/>
    </location>
</feature>
<dbReference type="AlphaFoldDB" id="A0AAW0HKV4"/>
<dbReference type="EMBL" id="JBBHLL010000470">
    <property type="protein sequence ID" value="KAK7802260.1"/>
    <property type="molecule type" value="Genomic_DNA"/>
</dbReference>
<protein>
    <submittedName>
        <fullName evidence="2">Uncharacterized protein</fullName>
    </submittedName>
</protein>
<feature type="compositionally biased region" description="Polar residues" evidence="1">
    <location>
        <begin position="258"/>
        <end position="273"/>
    </location>
</feature>
<reference evidence="2 3" key="1">
    <citation type="journal article" date="2023" name="bioRxiv">
        <title>Conserved and derived expression patterns and positive selection on dental genes reveal complex evolutionary context of ever-growing rodent molars.</title>
        <authorList>
            <person name="Calamari Z.T."/>
            <person name="Song A."/>
            <person name="Cohen E."/>
            <person name="Akter M."/>
            <person name="Roy R.D."/>
            <person name="Hallikas O."/>
            <person name="Christensen M.M."/>
            <person name="Li P."/>
            <person name="Marangoni P."/>
            <person name="Jernvall J."/>
            <person name="Klein O.D."/>
        </authorList>
    </citation>
    <scope>NUCLEOTIDE SEQUENCE [LARGE SCALE GENOMIC DNA]</scope>
    <source>
        <strain evidence="2">V071</strain>
    </source>
</reference>
<proteinExistence type="predicted"/>
<keyword evidence="3" id="KW-1185">Reference proteome</keyword>
<name>A0AAW0HKV4_MYOGA</name>
<organism evidence="2 3">
    <name type="scientific">Myodes glareolus</name>
    <name type="common">Bank vole</name>
    <name type="synonym">Clethrionomys glareolus</name>
    <dbReference type="NCBI Taxonomy" id="447135"/>
    <lineage>
        <taxon>Eukaryota</taxon>
        <taxon>Metazoa</taxon>
        <taxon>Chordata</taxon>
        <taxon>Craniata</taxon>
        <taxon>Vertebrata</taxon>
        <taxon>Euteleostomi</taxon>
        <taxon>Mammalia</taxon>
        <taxon>Eutheria</taxon>
        <taxon>Euarchontoglires</taxon>
        <taxon>Glires</taxon>
        <taxon>Rodentia</taxon>
        <taxon>Myomorpha</taxon>
        <taxon>Muroidea</taxon>
        <taxon>Cricetidae</taxon>
        <taxon>Arvicolinae</taxon>
        <taxon>Myodes</taxon>
    </lineage>
</organism>
<dbReference type="Proteomes" id="UP001488838">
    <property type="component" value="Unassembled WGS sequence"/>
</dbReference>
<feature type="compositionally biased region" description="Basic and acidic residues" evidence="1">
    <location>
        <begin position="289"/>
        <end position="299"/>
    </location>
</feature>
<evidence type="ECO:0000313" key="2">
    <source>
        <dbReference type="EMBL" id="KAK7802260.1"/>
    </source>
</evidence>
<feature type="non-terminal residue" evidence="2">
    <location>
        <position position="307"/>
    </location>
</feature>
<evidence type="ECO:0000256" key="1">
    <source>
        <dbReference type="SAM" id="MobiDB-lite"/>
    </source>
</evidence>
<comment type="caution">
    <text evidence="2">The sequence shown here is derived from an EMBL/GenBank/DDBJ whole genome shotgun (WGS) entry which is preliminary data.</text>
</comment>
<gene>
    <name evidence="2" type="ORF">U0070_000822</name>
</gene>
<sequence length="307" mass="33907">MRVPEVQMLNLGFTSHTFYRNASEEETLKPRMDTEDRQTGFQHALLSSGEKRSTKGQKAKSTGDITRTGFLFGRFASVQTAKAVVNAFDNSINPRSLGTTLHFGPSLRPKAKTLKIQRQNKGEEAALFCCSQPQSLAPSSEVGCMMILPSAPSQVSLLPGLGAPPAPIQILCHITRSQKGPCLEMTREWENPQPCLEMNQSQKGPCLEMTQEWENSHPCLEMTRPSLSGNDPGANFLSENDPGPAKPLSENDPGGLRTSVSTSENTCQYQNPKSVDRSKTKAAIARQTRQNDRDKETRDKRQRVLPH</sequence>